<evidence type="ECO:0000313" key="1">
    <source>
        <dbReference type="EMBL" id="GKG98491.1"/>
    </source>
</evidence>
<proteinExistence type="predicted"/>
<evidence type="ECO:0000313" key="2">
    <source>
        <dbReference type="EMBL" id="RGI95353.1"/>
    </source>
</evidence>
<reference evidence="1" key="2">
    <citation type="submission" date="2022-01" db="EMBL/GenBank/DDBJ databases">
        <title>Novel bile acid biosynthetic pathways are enriched in the microbiome of centenarians.</title>
        <authorList>
            <person name="Sato Y."/>
            <person name="Atarashi K."/>
            <person name="Plichta R.D."/>
            <person name="Arai Y."/>
            <person name="Sasajima S."/>
            <person name="Kearney M.S."/>
            <person name="Suda W."/>
            <person name="Takeshita K."/>
            <person name="Sasaki T."/>
            <person name="Okamoto S."/>
            <person name="Skelly N.A."/>
            <person name="Okamura Y."/>
            <person name="Vlamakis H."/>
            <person name="Li Y."/>
            <person name="Tanoue T."/>
            <person name="Takei H."/>
            <person name="Nittono H."/>
            <person name="Narushima S."/>
            <person name="Irie J."/>
            <person name="Itoh H."/>
            <person name="Moriya K."/>
            <person name="Sugiura Y."/>
            <person name="Suematsu M."/>
            <person name="Moritoki N."/>
            <person name="Shibata S."/>
            <person name="Littman R.D."/>
            <person name="Fischbach A.M."/>
            <person name="Uwamino Y."/>
            <person name="Inoue T."/>
            <person name="Honda A."/>
            <person name="Hattori M."/>
            <person name="Murai T."/>
            <person name="Xavier J.R."/>
            <person name="Hirose N."/>
            <person name="Honda K."/>
        </authorList>
    </citation>
    <scope>NUCLEOTIDE SEQUENCE</scope>
    <source>
        <strain evidence="1">CE91-St55</strain>
    </source>
</reference>
<gene>
    <name evidence="1" type="ORF">CE91St55_04730</name>
    <name evidence="2" type="ORF">DXD79_32335</name>
</gene>
<dbReference type="Proteomes" id="UP000263014">
    <property type="component" value="Unassembled WGS sequence"/>
</dbReference>
<dbReference type="InterPro" id="IPR011990">
    <property type="entry name" value="TPR-like_helical_dom_sf"/>
</dbReference>
<accession>A0A374NWK7</accession>
<comment type="caution">
    <text evidence="2">The sequence shown here is derived from an EMBL/GenBank/DDBJ whole genome shotgun (WGS) entry which is preliminary data.</text>
</comment>
<dbReference type="Gene3D" id="1.25.40.10">
    <property type="entry name" value="Tetratricopeptide repeat domain"/>
    <property type="match status" value="1"/>
</dbReference>
<organism evidence="2 3">
    <name type="scientific">Hungatella hathewayi</name>
    <dbReference type="NCBI Taxonomy" id="154046"/>
    <lineage>
        <taxon>Bacteria</taxon>
        <taxon>Bacillati</taxon>
        <taxon>Bacillota</taxon>
        <taxon>Clostridia</taxon>
        <taxon>Lachnospirales</taxon>
        <taxon>Lachnospiraceae</taxon>
        <taxon>Hungatella</taxon>
    </lineage>
</organism>
<dbReference type="Proteomes" id="UP001055091">
    <property type="component" value="Unassembled WGS sequence"/>
</dbReference>
<reference evidence="2 3" key="1">
    <citation type="submission" date="2018-08" db="EMBL/GenBank/DDBJ databases">
        <title>A genome reference for cultivated species of the human gut microbiota.</title>
        <authorList>
            <person name="Zou Y."/>
            <person name="Xue W."/>
            <person name="Luo G."/>
        </authorList>
    </citation>
    <scope>NUCLEOTIDE SEQUENCE [LARGE SCALE GENOMIC DNA]</scope>
    <source>
        <strain evidence="2 3">TM09-12</strain>
    </source>
</reference>
<protein>
    <submittedName>
        <fullName evidence="2">Tetratricopeptide repeat protein</fullName>
    </submittedName>
</protein>
<dbReference type="SUPFAM" id="SSF48452">
    <property type="entry name" value="TPR-like"/>
    <property type="match status" value="1"/>
</dbReference>
<dbReference type="AlphaFoldDB" id="A0A374NWK7"/>
<name>A0A374NWK7_9FIRM</name>
<sequence length="281" mass="32816">MQNERQQNNSRYESEKSDDMLKNAELCDDISKWSTSDRESIYWKKQGLSIREKFYGKDNPRLCDFYAEMSEILLRGGEYKKSLLYCEKALKIKEKNNCSYKDVLYIYEVMITNYYLSDELDKGLACGLTVLNDPRIEAITASDSVIQIMKYLAFINNASGKSDEAKIWIQKGIDKAKDWYGEDSVQVAEMNIEKAQNISDPNQKLEILKVALEILLDKVGMYDNRTKKAYRCIWKCWEKETNEPIELALQWLKKNLSNEDFLKVYSWGRSNHKISGKESCK</sequence>
<dbReference type="RefSeq" id="WP_117624606.1">
    <property type="nucleotide sequence ID" value="NZ_BQNJ01000001.1"/>
</dbReference>
<dbReference type="EMBL" id="QSON01000032">
    <property type="protein sequence ID" value="RGI95353.1"/>
    <property type="molecule type" value="Genomic_DNA"/>
</dbReference>
<dbReference type="EMBL" id="BQNJ01000001">
    <property type="protein sequence ID" value="GKG98491.1"/>
    <property type="molecule type" value="Genomic_DNA"/>
</dbReference>
<evidence type="ECO:0000313" key="3">
    <source>
        <dbReference type="Proteomes" id="UP000263014"/>
    </source>
</evidence>